<keyword evidence="3" id="KW-1185">Reference proteome</keyword>
<sequence length="227" mass="24522">MTRLRVPLIIAAMRVFILALAAIAAAPSAHAQMTCRDNGGLPEPAAVTQDQPVAGHFHRIEGKGLACAVSQDAGDAMSRHQQPVSFLPCLKIGAVAIADGRTQVEELLGEPSHVNDLDWRTEVRVYPIHQRSVPEPYYVVTYQDEVAVAVQLIGPPTEMPVSFSGLALGDSQQMVLDRLGKPDKRCVIGGARPDTWMWASFPIGVDVLDSRVVGFKVTWPAGRPTPN</sequence>
<evidence type="ECO:0000313" key="3">
    <source>
        <dbReference type="Proteomes" id="UP000480684"/>
    </source>
</evidence>
<dbReference type="AlphaFoldDB" id="A0A7C9QU48"/>
<dbReference type="RefSeq" id="WP_163679176.1">
    <property type="nucleotide sequence ID" value="NZ_JAAIYP010000037.1"/>
</dbReference>
<feature type="signal peptide" evidence="1">
    <location>
        <begin position="1"/>
        <end position="31"/>
    </location>
</feature>
<comment type="caution">
    <text evidence="2">The sequence shown here is derived from an EMBL/GenBank/DDBJ whole genome shotgun (WGS) entry which is preliminary data.</text>
</comment>
<organism evidence="2 3">
    <name type="scientific">Magnetospirillum aberrantis SpK</name>
    <dbReference type="NCBI Taxonomy" id="908842"/>
    <lineage>
        <taxon>Bacteria</taxon>
        <taxon>Pseudomonadati</taxon>
        <taxon>Pseudomonadota</taxon>
        <taxon>Alphaproteobacteria</taxon>
        <taxon>Rhodospirillales</taxon>
        <taxon>Rhodospirillaceae</taxon>
        <taxon>Magnetospirillum</taxon>
    </lineage>
</organism>
<reference evidence="2 3" key="1">
    <citation type="submission" date="2020-02" db="EMBL/GenBank/DDBJ databases">
        <authorList>
            <person name="Dziuba M."/>
            <person name="Kuznetsov B."/>
            <person name="Mardanov A."/>
            <person name="Ravin N."/>
            <person name="Grouzdev D."/>
        </authorList>
    </citation>
    <scope>NUCLEOTIDE SEQUENCE [LARGE SCALE GENOMIC DNA]</scope>
    <source>
        <strain evidence="2 3">SpK</strain>
    </source>
</reference>
<feature type="chain" id="PRO_5028820084" evidence="1">
    <location>
        <begin position="32"/>
        <end position="227"/>
    </location>
</feature>
<protein>
    <submittedName>
        <fullName evidence="2">Uncharacterized protein</fullName>
    </submittedName>
</protein>
<dbReference type="EMBL" id="JAAIYP010000037">
    <property type="protein sequence ID" value="NFV80624.1"/>
    <property type="molecule type" value="Genomic_DNA"/>
</dbReference>
<proteinExistence type="predicted"/>
<keyword evidence="1" id="KW-0732">Signal</keyword>
<accession>A0A7C9QU48</accession>
<dbReference type="Proteomes" id="UP000480684">
    <property type="component" value="Unassembled WGS sequence"/>
</dbReference>
<evidence type="ECO:0000256" key="1">
    <source>
        <dbReference type="SAM" id="SignalP"/>
    </source>
</evidence>
<evidence type="ECO:0000313" key="2">
    <source>
        <dbReference type="EMBL" id="NFV80624.1"/>
    </source>
</evidence>
<name>A0A7C9QU48_9PROT</name>
<gene>
    <name evidence="2" type="ORF">G4223_10945</name>
</gene>